<reference evidence="1" key="1">
    <citation type="submission" date="2024-06" db="EMBL/GenBank/DDBJ databases">
        <title>Mesorhizobium karijinii sp. nov., a symbiont of the iconic Swainsona formosa from arid Australia.</title>
        <authorList>
            <person name="Hill Y.J."/>
            <person name="Watkin E.L.J."/>
            <person name="O'Hara G.W."/>
            <person name="Terpolilli J."/>
            <person name="Tye M.L."/>
            <person name="Kohlmeier M.G."/>
        </authorList>
    </citation>
    <scope>NUCLEOTIDE SEQUENCE</scope>
    <source>
        <strain evidence="1">WSM2240</strain>
    </source>
</reference>
<proteinExistence type="predicted"/>
<dbReference type="InterPro" id="IPR021242">
    <property type="entry name" value="DUF2799"/>
</dbReference>
<dbReference type="AlphaFoldDB" id="A0AAU8CUV8"/>
<dbReference type="Pfam" id="PF10973">
    <property type="entry name" value="DUF2799"/>
    <property type="match status" value="1"/>
</dbReference>
<accession>A0AAU8CUV8</accession>
<gene>
    <name evidence="1" type="ORF">ABVK50_08035</name>
</gene>
<protein>
    <submittedName>
        <fullName evidence="1">DUF2799 domain-containing protein</fullName>
    </submittedName>
</protein>
<name>A0AAU8CUV8_9HYPH</name>
<evidence type="ECO:0000313" key="1">
    <source>
        <dbReference type="EMBL" id="XCG50417.1"/>
    </source>
</evidence>
<sequence>MNWSQLGQGDGAAGRPASYVQQHEQACSKHKLPVNSTEWHTGWKVGIRAYCTPANALREGREGRYYANSCPADLASDFQTAYHIGKRLYDASTERMRVQNELDSLLEKLKDAKTPEEQRALRLEIDLKRSSLYSADSRVRDAERALDFYIISRNLQRG</sequence>
<organism evidence="1">
    <name type="scientific">Mesorhizobium sp. WSM2240</name>
    <dbReference type="NCBI Taxonomy" id="3228851"/>
    <lineage>
        <taxon>Bacteria</taxon>
        <taxon>Pseudomonadati</taxon>
        <taxon>Pseudomonadota</taxon>
        <taxon>Alphaproteobacteria</taxon>
        <taxon>Hyphomicrobiales</taxon>
        <taxon>Phyllobacteriaceae</taxon>
        <taxon>Mesorhizobium</taxon>
    </lineage>
</organism>
<dbReference type="RefSeq" id="WP_353642056.1">
    <property type="nucleotide sequence ID" value="NZ_CP159253.1"/>
</dbReference>
<dbReference type="EMBL" id="CP159253">
    <property type="protein sequence ID" value="XCG50417.1"/>
    <property type="molecule type" value="Genomic_DNA"/>
</dbReference>